<organism evidence="1 2">
    <name type="scientific">Aeromonas phage Atoyac15</name>
    <dbReference type="NCBI Taxonomy" id="2767551"/>
    <lineage>
        <taxon>Viruses</taxon>
        <taxon>Duplodnaviria</taxon>
        <taxon>Heunggongvirae</taxon>
        <taxon>Uroviricota</taxon>
        <taxon>Caudoviricetes</taxon>
        <taxon>Autographivirales</taxon>
        <taxon>Autonotataviridae</taxon>
        <taxon>Melnykvirinae</taxon>
        <taxon>Atoyacvirus</taxon>
        <taxon>Atoyacvirus atoyac15</taxon>
    </lineage>
</organism>
<accession>A0A866D1S3</accession>
<evidence type="ECO:0000313" key="1">
    <source>
        <dbReference type="EMBL" id="QOC54397.1"/>
    </source>
</evidence>
<reference evidence="1 2" key="1">
    <citation type="journal article" date="2020" name="bioRxiv">
        <title>Dynamics of infection in a novel group of promiscuous phages and hosts of multiple bacterial genera retrieved from river communities.</title>
        <authorList>
            <person name="Cazares D."/>
            <person name="Cazares A."/>
            <person name="Figueroa W."/>
            <person name="Guarneros G."/>
            <person name="Edwards R.A."/>
            <person name="Vinuesa P."/>
        </authorList>
    </citation>
    <scope>NUCLEOTIDE SEQUENCE [LARGE SCALE GENOMIC DNA]</scope>
</reference>
<evidence type="ECO:0000313" key="2">
    <source>
        <dbReference type="Proteomes" id="UP000663020"/>
    </source>
</evidence>
<dbReference type="EMBL" id="MT682390">
    <property type="protein sequence ID" value="QOC54397.1"/>
    <property type="molecule type" value="Genomic_DNA"/>
</dbReference>
<name>A0A866D1S3_9CAUD</name>
<dbReference type="Proteomes" id="UP000663020">
    <property type="component" value="Segment"/>
</dbReference>
<proteinExistence type="predicted"/>
<sequence length="87" mass="9680">MKIELVEKITFEEKDVFICVKDDGEGGNYKPGDFILIDELHSHADGMHTLRTSGTVEGRVGRAVGGSVWLREKLKAGLFEYLGNVKK</sequence>
<keyword evidence="2" id="KW-1185">Reference proteome</keyword>
<gene>
    <name evidence="1" type="ORF">Atoyac15_33</name>
</gene>
<protein>
    <submittedName>
        <fullName evidence="1">Uncharacterized protein</fullName>
    </submittedName>
</protein>